<feature type="transmembrane region" description="Helical" evidence="1">
    <location>
        <begin position="99"/>
        <end position="127"/>
    </location>
</feature>
<dbReference type="Proteomes" id="UP000799424">
    <property type="component" value="Unassembled WGS sequence"/>
</dbReference>
<dbReference type="OrthoDB" id="5381672at2759"/>
<accession>A0A6A6ZHE2</accession>
<feature type="non-terminal residue" evidence="2">
    <location>
        <position position="719"/>
    </location>
</feature>
<keyword evidence="1" id="KW-0812">Transmembrane</keyword>
<keyword evidence="1" id="KW-0472">Membrane</keyword>
<feature type="transmembrane region" description="Helical" evidence="1">
    <location>
        <begin position="619"/>
        <end position="644"/>
    </location>
</feature>
<gene>
    <name evidence="2" type="ORF">CC86DRAFT_361976</name>
</gene>
<organism evidence="2 3">
    <name type="scientific">Ophiobolus disseminans</name>
    <dbReference type="NCBI Taxonomy" id="1469910"/>
    <lineage>
        <taxon>Eukaryota</taxon>
        <taxon>Fungi</taxon>
        <taxon>Dikarya</taxon>
        <taxon>Ascomycota</taxon>
        <taxon>Pezizomycotina</taxon>
        <taxon>Dothideomycetes</taxon>
        <taxon>Pleosporomycetidae</taxon>
        <taxon>Pleosporales</taxon>
        <taxon>Pleosporineae</taxon>
        <taxon>Phaeosphaeriaceae</taxon>
        <taxon>Ophiobolus</taxon>
    </lineage>
</organism>
<evidence type="ECO:0000256" key="1">
    <source>
        <dbReference type="SAM" id="Phobius"/>
    </source>
</evidence>
<dbReference type="AlphaFoldDB" id="A0A6A6ZHE2"/>
<sequence>MSATQDCPERTCPNEKVDSSDTLITRHRRDYTAPLATEASTLRYRSRALWLLGLYVPLLVIPWVLTCILVYHPIDRATYYDQSGLHKDSLKLHQRMMNALSVVFSVTGLVTVPIISAILSEAAVVYAQKRRETQSVNIRQLFALADRGWSSLAILRDALPTWTSHSNRRADVSSRFLWLAALFLLICGIQQPLREALVSKQSTRVMTSNDNFASGFRVTYNFKDQSKILGFDAEPYDIARIPEDIVTQDLMNSLATFNGYEYPPHLWQDPSGLRPYYLDTTSTSLKRQGPWTARQPWNDYFVAALPNATMTGVLRQRVMRLNSTVVCLNIARSDFPSSCAGEDPFVVSISRARQTEIRLCVPGRRGAFPWQLTRNMQNITEDVYMDLSGANSTNLIRRCTVHTVRGYFELGNYRNGETHGPLLERWEEPDRFAAQSEYNDWLSPKWQQTDRWRRPSAEDKITDLPGWPKSLAYQTPWSPVPASNNPNRTMSGPLMTSMIAMFGERSLLATANSSTNATDAASQICTSGRMPFSIFDGYDKYEKQCANLTGSNDQDDEVLASILSKFMVTTFNNTQHISASVYFANQAMLLQTVQNTQDFTARQIRSAPGGYIQRPVVTMYGLVIISALMFIQLTGLAYLVWYIYQVPTWTALLDAMAIARIANSLDKGTIPAIGSVTKQELDQLGEMNGLIGVVDSVHMDEETDDSSLKREIELGLGAP</sequence>
<keyword evidence="1" id="KW-1133">Transmembrane helix</keyword>
<keyword evidence="3" id="KW-1185">Reference proteome</keyword>
<dbReference type="EMBL" id="MU006243">
    <property type="protein sequence ID" value="KAF2819734.1"/>
    <property type="molecule type" value="Genomic_DNA"/>
</dbReference>
<feature type="transmembrane region" description="Helical" evidence="1">
    <location>
        <begin position="49"/>
        <end position="71"/>
    </location>
</feature>
<reference evidence="2" key="1">
    <citation type="journal article" date="2020" name="Stud. Mycol.">
        <title>101 Dothideomycetes genomes: a test case for predicting lifestyles and emergence of pathogens.</title>
        <authorList>
            <person name="Haridas S."/>
            <person name="Albert R."/>
            <person name="Binder M."/>
            <person name="Bloem J."/>
            <person name="Labutti K."/>
            <person name="Salamov A."/>
            <person name="Andreopoulos B."/>
            <person name="Baker S."/>
            <person name="Barry K."/>
            <person name="Bills G."/>
            <person name="Bluhm B."/>
            <person name="Cannon C."/>
            <person name="Castanera R."/>
            <person name="Culley D."/>
            <person name="Daum C."/>
            <person name="Ezra D."/>
            <person name="Gonzalez J."/>
            <person name="Henrissat B."/>
            <person name="Kuo A."/>
            <person name="Liang C."/>
            <person name="Lipzen A."/>
            <person name="Lutzoni F."/>
            <person name="Magnuson J."/>
            <person name="Mondo S."/>
            <person name="Nolan M."/>
            <person name="Ohm R."/>
            <person name="Pangilinan J."/>
            <person name="Park H.-J."/>
            <person name="Ramirez L."/>
            <person name="Alfaro M."/>
            <person name="Sun H."/>
            <person name="Tritt A."/>
            <person name="Yoshinaga Y."/>
            <person name="Zwiers L.-H."/>
            <person name="Turgeon B."/>
            <person name="Goodwin S."/>
            <person name="Spatafora J."/>
            <person name="Crous P."/>
            <person name="Grigoriev I."/>
        </authorList>
    </citation>
    <scope>NUCLEOTIDE SEQUENCE</scope>
    <source>
        <strain evidence="2">CBS 113818</strain>
    </source>
</reference>
<evidence type="ECO:0000313" key="3">
    <source>
        <dbReference type="Proteomes" id="UP000799424"/>
    </source>
</evidence>
<evidence type="ECO:0000313" key="2">
    <source>
        <dbReference type="EMBL" id="KAF2819734.1"/>
    </source>
</evidence>
<feature type="transmembrane region" description="Helical" evidence="1">
    <location>
        <begin position="176"/>
        <end position="193"/>
    </location>
</feature>
<proteinExistence type="predicted"/>
<name>A0A6A6ZHE2_9PLEO</name>
<protein>
    <submittedName>
        <fullName evidence="2">Uncharacterized protein</fullName>
    </submittedName>
</protein>